<evidence type="ECO:0000313" key="4">
    <source>
        <dbReference type="Proteomes" id="UP000238701"/>
    </source>
</evidence>
<keyword evidence="1" id="KW-0812">Transmembrane</keyword>
<keyword evidence="1" id="KW-1133">Transmembrane helix</keyword>
<dbReference type="Proteomes" id="UP000238701">
    <property type="component" value="Unassembled WGS sequence"/>
</dbReference>
<feature type="transmembrane region" description="Helical" evidence="1">
    <location>
        <begin position="254"/>
        <end position="272"/>
    </location>
</feature>
<dbReference type="InterPro" id="IPR037185">
    <property type="entry name" value="EmrE-like"/>
</dbReference>
<evidence type="ECO:0000259" key="2">
    <source>
        <dbReference type="Pfam" id="PF00892"/>
    </source>
</evidence>
<name>A0A2U3LAF3_9BACT</name>
<dbReference type="AlphaFoldDB" id="A0A2U3LAF3"/>
<sequence>MAAFFLWGASDFAGGYGSRRANAFTLTAFSHICAFVLMLAIALGQHGTFPSRASILWALLAGAIGGFSLALFYRALASGQMGLTAPIAALMGAAIPALADIAMEGAPRRWTIVGFVLAIVAIWLITRPEPRGENDASGRPEGVAMAALAGVGFAAFYLCIHQAHGSATWLAVASRVGSFTTTAVAVAVTRASLALDRPRVALGMVAGFLDITASTLFIYASQRGRLDEAVVITSLYPAVTVLLARLVLKEHFSRWRLVGLLAALAAVPLIAAG</sequence>
<reference evidence="4" key="1">
    <citation type="submission" date="2018-02" db="EMBL/GenBank/DDBJ databases">
        <authorList>
            <person name="Hausmann B."/>
        </authorList>
    </citation>
    <scope>NUCLEOTIDE SEQUENCE [LARGE SCALE GENOMIC DNA]</scope>
    <source>
        <strain evidence="4">Peat soil MAG SbA1</strain>
    </source>
</reference>
<feature type="transmembrane region" description="Helical" evidence="1">
    <location>
        <begin position="142"/>
        <end position="160"/>
    </location>
</feature>
<feature type="transmembrane region" description="Helical" evidence="1">
    <location>
        <begin position="55"/>
        <end position="77"/>
    </location>
</feature>
<dbReference type="EMBL" id="OMOD01000188">
    <property type="protein sequence ID" value="SPF48924.1"/>
    <property type="molecule type" value="Genomic_DNA"/>
</dbReference>
<dbReference type="GO" id="GO:0016020">
    <property type="term" value="C:membrane"/>
    <property type="evidence" value="ECO:0007669"/>
    <property type="project" value="InterPro"/>
</dbReference>
<feature type="transmembrane region" description="Helical" evidence="1">
    <location>
        <begin position="83"/>
        <end position="103"/>
    </location>
</feature>
<dbReference type="SUPFAM" id="SSF103481">
    <property type="entry name" value="Multidrug resistance efflux transporter EmrE"/>
    <property type="match status" value="2"/>
</dbReference>
<feature type="transmembrane region" description="Helical" evidence="1">
    <location>
        <begin position="229"/>
        <end position="248"/>
    </location>
</feature>
<dbReference type="PANTHER" id="PTHR22911">
    <property type="entry name" value="ACYL-MALONYL CONDENSING ENZYME-RELATED"/>
    <property type="match status" value="1"/>
</dbReference>
<dbReference type="InterPro" id="IPR000620">
    <property type="entry name" value="EamA_dom"/>
</dbReference>
<gene>
    <name evidence="3" type="ORF">SBA1_90060</name>
</gene>
<dbReference type="Pfam" id="PF00892">
    <property type="entry name" value="EamA"/>
    <property type="match status" value="2"/>
</dbReference>
<protein>
    <recommendedName>
        <fullName evidence="2">EamA domain-containing protein</fullName>
    </recommendedName>
</protein>
<proteinExistence type="predicted"/>
<feature type="transmembrane region" description="Helical" evidence="1">
    <location>
        <begin position="23"/>
        <end position="43"/>
    </location>
</feature>
<keyword evidence="1" id="KW-0472">Membrane</keyword>
<feature type="transmembrane region" description="Helical" evidence="1">
    <location>
        <begin position="200"/>
        <end position="220"/>
    </location>
</feature>
<feature type="domain" description="EamA" evidence="2">
    <location>
        <begin position="2"/>
        <end position="126"/>
    </location>
</feature>
<evidence type="ECO:0000313" key="3">
    <source>
        <dbReference type="EMBL" id="SPF48924.1"/>
    </source>
</evidence>
<accession>A0A2U3LAF3</accession>
<feature type="domain" description="EamA" evidence="2">
    <location>
        <begin position="142"/>
        <end position="270"/>
    </location>
</feature>
<organism evidence="3 4">
    <name type="scientific">Candidatus Sulfotelmatobacter kueseliae</name>
    <dbReference type="NCBI Taxonomy" id="2042962"/>
    <lineage>
        <taxon>Bacteria</taxon>
        <taxon>Pseudomonadati</taxon>
        <taxon>Acidobacteriota</taxon>
        <taxon>Terriglobia</taxon>
        <taxon>Terriglobales</taxon>
        <taxon>Candidatus Korobacteraceae</taxon>
        <taxon>Candidatus Sulfotelmatobacter</taxon>
    </lineage>
</organism>
<evidence type="ECO:0000256" key="1">
    <source>
        <dbReference type="SAM" id="Phobius"/>
    </source>
</evidence>
<feature type="transmembrane region" description="Helical" evidence="1">
    <location>
        <begin position="110"/>
        <end position="126"/>
    </location>
</feature>